<feature type="domain" description="DUF7587" evidence="2">
    <location>
        <begin position="5"/>
        <end position="78"/>
    </location>
</feature>
<comment type="caution">
    <text evidence="3">The sequence shown here is derived from an EMBL/GenBank/DDBJ whole genome shotgun (WGS) entry which is preliminary data.</text>
</comment>
<feature type="region of interest" description="Disordered" evidence="1">
    <location>
        <begin position="187"/>
        <end position="206"/>
    </location>
</feature>
<evidence type="ECO:0000256" key="1">
    <source>
        <dbReference type="SAM" id="MobiDB-lite"/>
    </source>
</evidence>
<gene>
    <name evidence="3" type="ORF">B0H16DRAFT_1614508</name>
</gene>
<name>A0AAD7HB92_9AGAR</name>
<dbReference type="EMBL" id="JARKIB010000296">
    <property type="protein sequence ID" value="KAJ7716137.1"/>
    <property type="molecule type" value="Genomic_DNA"/>
</dbReference>
<protein>
    <recommendedName>
        <fullName evidence="2">DUF7587 domain-containing protein</fullName>
    </recommendedName>
</protein>
<evidence type="ECO:0000313" key="4">
    <source>
        <dbReference type="Proteomes" id="UP001215598"/>
    </source>
</evidence>
<evidence type="ECO:0000259" key="2">
    <source>
        <dbReference type="Pfam" id="PF24494"/>
    </source>
</evidence>
<sequence length="206" mass="23694">DGTRDQPSQFISASFSLAYALFETRRWNAFHWCNTTQISVIDPSKIPADIDTFFARWAQEALVYGHIPHEAIIFTGDLEVFLGCLPRWCNRNYVGSTEQMVTVLSAAARDPDNDTAEQQRVLLNHSVERSIKLLRRNKISRFAIIWCWWPKWITSQNPAEYLPLFEAVRGRVIEQLVTMGAPTGVIRSRAAPRRTRTPYARPTKQE</sequence>
<feature type="non-terminal residue" evidence="3">
    <location>
        <position position="206"/>
    </location>
</feature>
<evidence type="ECO:0000313" key="3">
    <source>
        <dbReference type="EMBL" id="KAJ7716137.1"/>
    </source>
</evidence>
<dbReference type="Pfam" id="PF24494">
    <property type="entry name" value="DUF7587"/>
    <property type="match status" value="1"/>
</dbReference>
<dbReference type="AlphaFoldDB" id="A0AAD7HB92"/>
<feature type="compositionally biased region" description="Low complexity" evidence="1">
    <location>
        <begin position="197"/>
        <end position="206"/>
    </location>
</feature>
<organism evidence="3 4">
    <name type="scientific">Mycena metata</name>
    <dbReference type="NCBI Taxonomy" id="1033252"/>
    <lineage>
        <taxon>Eukaryota</taxon>
        <taxon>Fungi</taxon>
        <taxon>Dikarya</taxon>
        <taxon>Basidiomycota</taxon>
        <taxon>Agaricomycotina</taxon>
        <taxon>Agaricomycetes</taxon>
        <taxon>Agaricomycetidae</taxon>
        <taxon>Agaricales</taxon>
        <taxon>Marasmiineae</taxon>
        <taxon>Mycenaceae</taxon>
        <taxon>Mycena</taxon>
    </lineage>
</organism>
<dbReference type="Proteomes" id="UP001215598">
    <property type="component" value="Unassembled WGS sequence"/>
</dbReference>
<keyword evidence="4" id="KW-1185">Reference proteome</keyword>
<dbReference type="InterPro" id="IPR056009">
    <property type="entry name" value="DUF7587"/>
</dbReference>
<reference evidence="3" key="1">
    <citation type="submission" date="2023-03" db="EMBL/GenBank/DDBJ databases">
        <title>Massive genome expansion in bonnet fungi (Mycena s.s.) driven by repeated elements and novel gene families across ecological guilds.</title>
        <authorList>
            <consortium name="Lawrence Berkeley National Laboratory"/>
            <person name="Harder C.B."/>
            <person name="Miyauchi S."/>
            <person name="Viragh M."/>
            <person name="Kuo A."/>
            <person name="Thoen E."/>
            <person name="Andreopoulos B."/>
            <person name="Lu D."/>
            <person name="Skrede I."/>
            <person name="Drula E."/>
            <person name="Henrissat B."/>
            <person name="Morin E."/>
            <person name="Kohler A."/>
            <person name="Barry K."/>
            <person name="LaButti K."/>
            <person name="Morin E."/>
            <person name="Salamov A."/>
            <person name="Lipzen A."/>
            <person name="Mereny Z."/>
            <person name="Hegedus B."/>
            <person name="Baldrian P."/>
            <person name="Stursova M."/>
            <person name="Weitz H."/>
            <person name="Taylor A."/>
            <person name="Grigoriev I.V."/>
            <person name="Nagy L.G."/>
            <person name="Martin F."/>
            <person name="Kauserud H."/>
        </authorList>
    </citation>
    <scope>NUCLEOTIDE SEQUENCE</scope>
    <source>
        <strain evidence="3">CBHHK182m</strain>
    </source>
</reference>
<accession>A0AAD7HB92</accession>
<proteinExistence type="predicted"/>